<dbReference type="Proteomes" id="UP000192578">
    <property type="component" value="Unassembled WGS sequence"/>
</dbReference>
<evidence type="ECO:0000313" key="3">
    <source>
        <dbReference type="Proteomes" id="UP000192578"/>
    </source>
</evidence>
<gene>
    <name evidence="2" type="ORF">BV898_17544</name>
</gene>
<proteinExistence type="predicted"/>
<dbReference type="AlphaFoldDB" id="A0A9X6NMG6"/>
<keyword evidence="1" id="KW-1133">Transmembrane helix</keyword>
<sequence length="83" mass="9490">MQATAVITNLRDLLKTTAKLRGKERHLQKRLEIFYSASGRHVSTFEGARLLHITRIFIVTTLSLTLSIAVLCYELLNLHILEK</sequence>
<keyword evidence="3" id="KW-1185">Reference proteome</keyword>
<keyword evidence="1" id="KW-0472">Membrane</keyword>
<protein>
    <submittedName>
        <fullName evidence="2">Uncharacterized protein</fullName>
    </submittedName>
</protein>
<organism evidence="2 3">
    <name type="scientific">Hypsibius exemplaris</name>
    <name type="common">Freshwater tardigrade</name>
    <dbReference type="NCBI Taxonomy" id="2072580"/>
    <lineage>
        <taxon>Eukaryota</taxon>
        <taxon>Metazoa</taxon>
        <taxon>Ecdysozoa</taxon>
        <taxon>Tardigrada</taxon>
        <taxon>Eutardigrada</taxon>
        <taxon>Parachela</taxon>
        <taxon>Hypsibioidea</taxon>
        <taxon>Hypsibiidae</taxon>
        <taxon>Hypsibius</taxon>
    </lineage>
</organism>
<evidence type="ECO:0000313" key="2">
    <source>
        <dbReference type="EMBL" id="OWA53111.1"/>
    </source>
</evidence>
<evidence type="ECO:0000256" key="1">
    <source>
        <dbReference type="SAM" id="Phobius"/>
    </source>
</evidence>
<keyword evidence="1" id="KW-0812">Transmembrane</keyword>
<dbReference type="EMBL" id="MTYJ01000303">
    <property type="protein sequence ID" value="OWA53111.1"/>
    <property type="molecule type" value="Genomic_DNA"/>
</dbReference>
<comment type="caution">
    <text evidence="2">The sequence shown here is derived from an EMBL/GenBank/DDBJ whole genome shotgun (WGS) entry which is preliminary data.</text>
</comment>
<feature type="transmembrane region" description="Helical" evidence="1">
    <location>
        <begin position="56"/>
        <end position="76"/>
    </location>
</feature>
<reference evidence="3" key="1">
    <citation type="submission" date="2017-01" db="EMBL/GenBank/DDBJ databases">
        <title>Comparative genomics of anhydrobiosis in the tardigrade Hypsibius dujardini.</title>
        <authorList>
            <person name="Yoshida Y."/>
            <person name="Koutsovoulos G."/>
            <person name="Laetsch D."/>
            <person name="Stevens L."/>
            <person name="Kumar S."/>
            <person name="Horikawa D."/>
            <person name="Ishino K."/>
            <person name="Komine S."/>
            <person name="Tomita M."/>
            <person name="Blaxter M."/>
            <person name="Arakawa K."/>
        </authorList>
    </citation>
    <scope>NUCLEOTIDE SEQUENCE [LARGE SCALE GENOMIC DNA]</scope>
    <source>
        <strain evidence="3">Z151</strain>
    </source>
</reference>
<name>A0A9X6NMG6_HYPEX</name>
<accession>A0A9X6NMG6</accession>